<dbReference type="InterPro" id="IPR036291">
    <property type="entry name" value="NAD(P)-bd_dom_sf"/>
</dbReference>
<proteinExistence type="predicted"/>
<evidence type="ECO:0000313" key="1">
    <source>
        <dbReference type="EMBL" id="KAK1436240.1"/>
    </source>
</evidence>
<evidence type="ECO:0000313" key="2">
    <source>
        <dbReference type="Proteomes" id="UP001229421"/>
    </source>
</evidence>
<dbReference type="PANTHER" id="PTHR48476">
    <property type="entry name" value="SHORT-CHAIN DEHYDROGENASE TIC 32, CHLOROPLASTIC-LIKE"/>
    <property type="match status" value="1"/>
</dbReference>
<sequence length="406" mass="44134">MESYASSSSGDSTSTGEIELDNAVTSAVALAASFLQHVANPPRPVYQRDYTPGYVEPERERISMEERIANSNFMRNKEAHYALTADLVEHCSMWICGRKGESGFSASSTAEEVTAGINGSGLTAIVTGATSGLGAETVRVLALRGVHVIMAVRNTQKGFEVKETILKSIPDAKVDVMELDLSSMASVRDFAAKYASSGLPLHVLINNAGVLSPEFKLSKENIELHFATNHLGHFLLTNLLLETMKTTSNEQKTEGRIINVSSEGHRLAYNGALSDHINNESSYNSAYAYGLSKLANILHANELARLLKEEGANITANSLHPGFIYTKIFRGYKIFSVICNRILKYLIKDVSQGAATTCYLALNPKVKGVTGKFFSDSNLAKPSSRARDQELAKELWEISLGLTSSK</sequence>
<dbReference type="EMBL" id="JAUHHV010000001">
    <property type="protein sequence ID" value="KAK1436240.1"/>
    <property type="molecule type" value="Genomic_DNA"/>
</dbReference>
<dbReference type="PANTHER" id="PTHR48476:SF1">
    <property type="entry name" value="SHORT-CHAIN DEHYDROGENASE TIC 32, CHLOROPLASTIC-LIKE"/>
    <property type="match status" value="1"/>
</dbReference>
<dbReference type="SUPFAM" id="SSF51735">
    <property type="entry name" value="NAD(P)-binding Rossmann-fold domains"/>
    <property type="match status" value="1"/>
</dbReference>
<dbReference type="Pfam" id="PF00106">
    <property type="entry name" value="adh_short"/>
    <property type="match status" value="1"/>
</dbReference>
<dbReference type="PRINTS" id="PR00081">
    <property type="entry name" value="GDHRDH"/>
</dbReference>
<dbReference type="AlphaFoldDB" id="A0AAD8LER5"/>
<reference evidence="1" key="1">
    <citation type="journal article" date="2023" name="bioRxiv">
        <title>Improved chromosome-level genome assembly for marigold (Tagetes erecta).</title>
        <authorList>
            <person name="Jiang F."/>
            <person name="Yuan L."/>
            <person name="Wang S."/>
            <person name="Wang H."/>
            <person name="Xu D."/>
            <person name="Wang A."/>
            <person name="Fan W."/>
        </authorList>
    </citation>
    <scope>NUCLEOTIDE SEQUENCE</scope>
    <source>
        <strain evidence="1">WSJ</strain>
        <tissue evidence="1">Leaf</tissue>
    </source>
</reference>
<dbReference type="InterPro" id="IPR055280">
    <property type="entry name" value="TIC32"/>
</dbReference>
<protein>
    <recommendedName>
        <fullName evidence="3">Short-chain dehydrogenase TIC 32, chloroplastic</fullName>
    </recommendedName>
</protein>
<organism evidence="1 2">
    <name type="scientific">Tagetes erecta</name>
    <name type="common">African marigold</name>
    <dbReference type="NCBI Taxonomy" id="13708"/>
    <lineage>
        <taxon>Eukaryota</taxon>
        <taxon>Viridiplantae</taxon>
        <taxon>Streptophyta</taxon>
        <taxon>Embryophyta</taxon>
        <taxon>Tracheophyta</taxon>
        <taxon>Spermatophyta</taxon>
        <taxon>Magnoliopsida</taxon>
        <taxon>eudicotyledons</taxon>
        <taxon>Gunneridae</taxon>
        <taxon>Pentapetalae</taxon>
        <taxon>asterids</taxon>
        <taxon>campanulids</taxon>
        <taxon>Asterales</taxon>
        <taxon>Asteraceae</taxon>
        <taxon>Asteroideae</taxon>
        <taxon>Heliantheae alliance</taxon>
        <taxon>Tageteae</taxon>
        <taxon>Tagetes</taxon>
    </lineage>
</organism>
<dbReference type="Proteomes" id="UP001229421">
    <property type="component" value="Unassembled WGS sequence"/>
</dbReference>
<accession>A0AAD8LER5</accession>
<dbReference type="InterPro" id="IPR002347">
    <property type="entry name" value="SDR_fam"/>
</dbReference>
<name>A0AAD8LER5_TARER</name>
<comment type="caution">
    <text evidence="1">The sequence shown here is derived from an EMBL/GenBank/DDBJ whole genome shotgun (WGS) entry which is preliminary data.</text>
</comment>
<gene>
    <name evidence="1" type="ORF">QVD17_02019</name>
</gene>
<dbReference type="CDD" id="cd05327">
    <property type="entry name" value="retinol-DH_like_SDR_c_like"/>
    <property type="match status" value="1"/>
</dbReference>
<dbReference type="Gene3D" id="3.40.50.720">
    <property type="entry name" value="NAD(P)-binding Rossmann-like Domain"/>
    <property type="match status" value="1"/>
</dbReference>
<evidence type="ECO:0008006" key="3">
    <source>
        <dbReference type="Google" id="ProtNLM"/>
    </source>
</evidence>
<keyword evidence="2" id="KW-1185">Reference proteome</keyword>